<reference evidence="3 4" key="1">
    <citation type="submission" date="2018-03" db="EMBL/GenBank/DDBJ databases">
        <title>Genome assembly of novel Miniimonas species PCH200.</title>
        <authorList>
            <person name="Thakur V."/>
            <person name="Kumar V."/>
            <person name="Singh D."/>
        </authorList>
    </citation>
    <scope>NUCLEOTIDE SEQUENCE [LARGE SCALE GENOMIC DNA]</scope>
    <source>
        <strain evidence="3 4">PCH200</strain>
    </source>
</reference>
<keyword evidence="1" id="KW-0812">Transmembrane</keyword>
<dbReference type="EMBL" id="PYHR01000002">
    <property type="protein sequence ID" value="PWD50265.1"/>
    <property type="molecule type" value="Genomic_DNA"/>
</dbReference>
<dbReference type="InterPro" id="IPR055558">
    <property type="entry name" value="DUF7134"/>
</dbReference>
<feature type="domain" description="DUF7134" evidence="2">
    <location>
        <begin position="22"/>
        <end position="122"/>
    </location>
</feature>
<accession>A0A2U1ZTF1</accession>
<evidence type="ECO:0000313" key="3">
    <source>
        <dbReference type="EMBL" id="PWD50265.1"/>
    </source>
</evidence>
<keyword evidence="1" id="KW-1133">Transmembrane helix</keyword>
<sequence length="143" mass="14580">MVAPVDHQNAAALAPTTMESVDAWLARRGQTLDIVLASLALLVLGLSGVALGSASGSRIADATVVLASLGMPVAMAVRRRWPVGSAVAVNALALLHFAAGDTLLPVDLLIYGSVYSTTVHAPAGRVGSASPPRCSAAPWWPDC</sequence>
<protein>
    <recommendedName>
        <fullName evidence="2">DUF7134 domain-containing protein</fullName>
    </recommendedName>
</protein>
<evidence type="ECO:0000256" key="1">
    <source>
        <dbReference type="SAM" id="Phobius"/>
    </source>
</evidence>
<evidence type="ECO:0000259" key="2">
    <source>
        <dbReference type="Pfam" id="PF23539"/>
    </source>
</evidence>
<keyword evidence="1" id="KW-0472">Membrane</keyword>
<feature type="transmembrane region" description="Helical" evidence="1">
    <location>
        <begin position="34"/>
        <end position="53"/>
    </location>
</feature>
<gene>
    <name evidence="3" type="ORF">C8046_05910</name>
</gene>
<evidence type="ECO:0000313" key="4">
    <source>
        <dbReference type="Proteomes" id="UP000245166"/>
    </source>
</evidence>
<organism evidence="3 4">
    <name type="scientific">Serinibacter arcticus</name>
    <dbReference type="NCBI Taxonomy" id="1655435"/>
    <lineage>
        <taxon>Bacteria</taxon>
        <taxon>Bacillati</taxon>
        <taxon>Actinomycetota</taxon>
        <taxon>Actinomycetes</taxon>
        <taxon>Micrococcales</taxon>
        <taxon>Beutenbergiaceae</taxon>
        <taxon>Serinibacter</taxon>
    </lineage>
</organism>
<dbReference type="Proteomes" id="UP000245166">
    <property type="component" value="Unassembled WGS sequence"/>
</dbReference>
<keyword evidence="4" id="KW-1185">Reference proteome</keyword>
<proteinExistence type="predicted"/>
<name>A0A2U1ZTF1_9MICO</name>
<dbReference type="Pfam" id="PF23539">
    <property type="entry name" value="DUF7134"/>
    <property type="match status" value="1"/>
</dbReference>
<comment type="caution">
    <text evidence="3">The sequence shown here is derived from an EMBL/GenBank/DDBJ whole genome shotgun (WGS) entry which is preliminary data.</text>
</comment>
<dbReference type="AlphaFoldDB" id="A0A2U1ZTF1"/>